<feature type="transmembrane region" description="Helical" evidence="1">
    <location>
        <begin position="250"/>
        <end position="270"/>
    </location>
</feature>
<evidence type="ECO:0000313" key="2">
    <source>
        <dbReference type="EMBL" id="OGG04252.1"/>
    </source>
</evidence>
<feature type="transmembrane region" description="Helical" evidence="1">
    <location>
        <begin position="171"/>
        <end position="192"/>
    </location>
</feature>
<name>A0A1F5YWH7_9BACT</name>
<dbReference type="Proteomes" id="UP000178448">
    <property type="component" value="Unassembled WGS sequence"/>
</dbReference>
<organism evidence="2 3">
    <name type="scientific">Candidatus Gottesmanbacteria bacterium RBG_16_52_11</name>
    <dbReference type="NCBI Taxonomy" id="1798374"/>
    <lineage>
        <taxon>Bacteria</taxon>
        <taxon>Candidatus Gottesmaniibacteriota</taxon>
    </lineage>
</organism>
<feature type="transmembrane region" description="Helical" evidence="1">
    <location>
        <begin position="133"/>
        <end position="151"/>
    </location>
</feature>
<feature type="transmembrane region" description="Helical" evidence="1">
    <location>
        <begin position="99"/>
        <end position="121"/>
    </location>
</feature>
<feature type="transmembrane region" description="Helical" evidence="1">
    <location>
        <begin position="226"/>
        <end position="243"/>
    </location>
</feature>
<reference evidence="2 3" key="1">
    <citation type="journal article" date="2016" name="Nat. Commun.">
        <title>Thousands of microbial genomes shed light on interconnected biogeochemical processes in an aquifer system.</title>
        <authorList>
            <person name="Anantharaman K."/>
            <person name="Brown C.T."/>
            <person name="Hug L.A."/>
            <person name="Sharon I."/>
            <person name="Castelle C.J."/>
            <person name="Probst A.J."/>
            <person name="Thomas B.C."/>
            <person name="Singh A."/>
            <person name="Wilkins M.J."/>
            <person name="Karaoz U."/>
            <person name="Brodie E.L."/>
            <person name="Williams K.H."/>
            <person name="Hubbard S.S."/>
            <person name="Banfield J.F."/>
        </authorList>
    </citation>
    <scope>NUCLEOTIDE SEQUENCE [LARGE SCALE GENOMIC DNA]</scope>
</reference>
<sequence>MRTLEDEKQQDSMAKWLLLAVAAASLIQTFVYIIRTPAGFTYPLVHNYEADYYWYLSLMRQGWDGKLSVTTRFTGENFPPQPVNTFFPVLGMVSRISGLSLPVIYTVARVAFGWGLLYMSLRLLRLLKLDKQQAVAVMILVVLGVPLWYLSEGKIVQAGEFWTGFDPILRITWLPHHLAANCLYLGGLILFVRLFTGTSLKPPAFIRGIVLAAVIFMAGAWINPAIIPLATVSLGLAIAISLVQRTVPVLKLLAGGSAVAAGLAGVTLALWKVQNSTFPWTAFRDWEQYITYPVTAGSYLLTLGLPGLLALPGIIIALKRKSLIWNMVTGWFLFPLLGLEILNRLLPLSNGRYLQGAGYIPAAILSVPILSAVAVYFRKTMKLKLSTTLAGTVLTIAVVIWGMPAFAASVSRQMAYAKKNLSNTQVLVPQNVFGALTELSGTPDCGIVMAPDTVSPLIPAFSSCRSVAGHPTFTFNPSEKIALLNSFYSGSDEVRAQEAVRQSGAAMILVFSDLNRNRAQKAGFRPVWEGSGIGIYGKISPKGI</sequence>
<feature type="transmembrane region" description="Helical" evidence="1">
    <location>
        <begin position="389"/>
        <end position="410"/>
    </location>
</feature>
<feature type="transmembrane region" description="Helical" evidence="1">
    <location>
        <begin position="358"/>
        <end position="377"/>
    </location>
</feature>
<proteinExistence type="predicted"/>
<gene>
    <name evidence="2" type="ORF">A2Z33_03830</name>
</gene>
<keyword evidence="1" id="KW-1133">Transmembrane helix</keyword>
<evidence type="ECO:0000256" key="1">
    <source>
        <dbReference type="SAM" id="Phobius"/>
    </source>
</evidence>
<dbReference type="AlphaFoldDB" id="A0A1F5YWH7"/>
<protein>
    <recommendedName>
        <fullName evidence="4">Glycosyltransferase RgtA/B/C/D-like domain-containing protein</fullName>
    </recommendedName>
</protein>
<feature type="transmembrane region" description="Helical" evidence="1">
    <location>
        <begin position="323"/>
        <end position="346"/>
    </location>
</feature>
<feature type="transmembrane region" description="Helical" evidence="1">
    <location>
        <begin position="290"/>
        <end position="311"/>
    </location>
</feature>
<accession>A0A1F5YWH7</accession>
<comment type="caution">
    <text evidence="2">The sequence shown here is derived from an EMBL/GenBank/DDBJ whole genome shotgun (WGS) entry which is preliminary data.</text>
</comment>
<feature type="transmembrane region" description="Helical" evidence="1">
    <location>
        <begin position="16"/>
        <end position="34"/>
    </location>
</feature>
<feature type="transmembrane region" description="Helical" evidence="1">
    <location>
        <begin position="204"/>
        <end position="220"/>
    </location>
</feature>
<evidence type="ECO:0000313" key="3">
    <source>
        <dbReference type="Proteomes" id="UP000178448"/>
    </source>
</evidence>
<evidence type="ECO:0008006" key="4">
    <source>
        <dbReference type="Google" id="ProtNLM"/>
    </source>
</evidence>
<keyword evidence="1" id="KW-0472">Membrane</keyword>
<dbReference type="EMBL" id="MFJD01000004">
    <property type="protein sequence ID" value="OGG04252.1"/>
    <property type="molecule type" value="Genomic_DNA"/>
</dbReference>
<keyword evidence="1" id="KW-0812">Transmembrane</keyword>